<keyword evidence="5" id="KW-0175">Coiled coil</keyword>
<reference evidence="8 9" key="1">
    <citation type="submission" date="2020-03" db="EMBL/GenBank/DDBJ databases">
        <title>Draft Genome Sequence of Cudoniella acicularis.</title>
        <authorList>
            <person name="Buettner E."/>
            <person name="Kellner H."/>
        </authorList>
    </citation>
    <scope>NUCLEOTIDE SEQUENCE [LARGE SCALE GENOMIC DNA]</scope>
    <source>
        <strain evidence="8 9">DSM 108380</strain>
    </source>
</reference>
<dbReference type="CDD" id="cd07652">
    <property type="entry name" value="F-BAR_Rgd1"/>
    <property type="match status" value="1"/>
</dbReference>
<dbReference type="Proteomes" id="UP000566819">
    <property type="component" value="Unassembled WGS sequence"/>
</dbReference>
<evidence type="ECO:0000313" key="8">
    <source>
        <dbReference type="EMBL" id="KAF4624815.1"/>
    </source>
</evidence>
<dbReference type="GO" id="GO:0043226">
    <property type="term" value="C:organelle"/>
    <property type="evidence" value="ECO:0007669"/>
    <property type="project" value="UniProtKB-ARBA"/>
</dbReference>
<dbReference type="AlphaFoldDB" id="A0A8H4R7G4"/>
<dbReference type="InterPro" id="IPR031160">
    <property type="entry name" value="F_BAR_dom"/>
</dbReference>
<organism evidence="8 9">
    <name type="scientific">Cudoniella acicularis</name>
    <dbReference type="NCBI Taxonomy" id="354080"/>
    <lineage>
        <taxon>Eukaryota</taxon>
        <taxon>Fungi</taxon>
        <taxon>Dikarya</taxon>
        <taxon>Ascomycota</taxon>
        <taxon>Pezizomycotina</taxon>
        <taxon>Leotiomycetes</taxon>
        <taxon>Helotiales</taxon>
        <taxon>Tricladiaceae</taxon>
        <taxon>Cudoniella</taxon>
    </lineage>
</organism>
<evidence type="ECO:0000256" key="5">
    <source>
        <dbReference type="PROSITE-ProRule" id="PRU01077"/>
    </source>
</evidence>
<comment type="caution">
    <text evidence="8">The sequence shown here is derived from an EMBL/GenBank/DDBJ whole genome shotgun (WGS) entry which is preliminary data.</text>
</comment>
<feature type="region of interest" description="Disordered" evidence="6">
    <location>
        <begin position="369"/>
        <end position="416"/>
    </location>
</feature>
<keyword evidence="9" id="KW-1185">Reference proteome</keyword>
<dbReference type="OrthoDB" id="437889at2759"/>
<keyword evidence="2" id="KW-0963">Cytoplasm</keyword>
<protein>
    <recommendedName>
        <fullName evidence="7">F-BAR domain-containing protein</fullName>
    </recommendedName>
</protein>
<evidence type="ECO:0000256" key="2">
    <source>
        <dbReference type="ARBA" id="ARBA00022490"/>
    </source>
</evidence>
<dbReference type="PANTHER" id="PTHR23065">
    <property type="entry name" value="PROLINE-SERINE-THREONINE PHOSPHATASE INTERACTING PROTEIN 1"/>
    <property type="match status" value="1"/>
</dbReference>
<keyword evidence="4" id="KW-0206">Cytoskeleton</keyword>
<evidence type="ECO:0000313" key="9">
    <source>
        <dbReference type="Proteomes" id="UP000566819"/>
    </source>
</evidence>
<name>A0A8H4R7G4_9HELO</name>
<feature type="domain" description="F-BAR" evidence="7">
    <location>
        <begin position="64"/>
        <end position="336"/>
    </location>
</feature>
<accession>A0A8H4R7G4</accession>
<dbReference type="Gene3D" id="1.20.1270.60">
    <property type="entry name" value="Arfaptin homology (AH) domain/BAR domain"/>
    <property type="match status" value="1"/>
</dbReference>
<dbReference type="FunFam" id="1.20.1270.60:FF:000063">
    <property type="entry name" value="Rho GTPase activator"/>
    <property type="match status" value="1"/>
</dbReference>
<evidence type="ECO:0000256" key="6">
    <source>
        <dbReference type="SAM" id="MobiDB-lite"/>
    </source>
</evidence>
<feature type="region of interest" description="Disordered" evidence="6">
    <location>
        <begin position="1"/>
        <end position="60"/>
    </location>
</feature>
<sequence length="422" mass="46861">MDENYKPDQLLSEPSELADHNHDGKGNMSLGAPTSANGDDVSPINGESEKSAAGSPVVQDPNAKAVHDVITSEIGVSTLLNRLKQSIASAKEFATFLKKRSTLEEEHSNGLKKLCRQTTESIRRPEHRHGSFLQSYEEITTIHERMADNGAQFAISLHQMHEDLLEMAANIERGRKHWKTTGLTAEQRAADAEAAMRKSKAKYDSLSDDYDRARTGDRQTGKIFGLKGPKSAQQHEEDLHRKVVAADADYASKVQNAQAVRAELLSKQRPEAVKSLEELIKECDSALTLQMQKFASFNEKLLLSNGLNISPLKGSEQGSQPRSLREVVYAINNERDLSNYLSSYANKIAPRNAEIKYSKNPVLAPMQASAPAPIPQQQPQLQPQQPPQQYTQQQQQQPQPQQRQSDPSSSFASRQALHIKLI</sequence>
<dbReference type="PROSITE" id="PS51741">
    <property type="entry name" value="F_BAR"/>
    <property type="match status" value="1"/>
</dbReference>
<dbReference type="PANTHER" id="PTHR23065:SF7">
    <property type="entry name" value="NOSTRIN, ISOFORM H"/>
    <property type="match status" value="1"/>
</dbReference>
<evidence type="ECO:0000259" key="7">
    <source>
        <dbReference type="PROSITE" id="PS51741"/>
    </source>
</evidence>
<dbReference type="SUPFAM" id="SSF103657">
    <property type="entry name" value="BAR/IMD domain-like"/>
    <property type="match status" value="1"/>
</dbReference>
<dbReference type="Pfam" id="PF00611">
    <property type="entry name" value="FCH"/>
    <property type="match status" value="1"/>
</dbReference>
<dbReference type="InterPro" id="IPR027267">
    <property type="entry name" value="AH/BAR_dom_sf"/>
</dbReference>
<comment type="subcellular location">
    <subcellularLocation>
        <location evidence="1">Cytoplasm</location>
        <location evidence="1">Cytoskeleton</location>
    </subcellularLocation>
</comment>
<proteinExistence type="predicted"/>
<dbReference type="SMART" id="SM00055">
    <property type="entry name" value="FCH"/>
    <property type="match status" value="1"/>
</dbReference>
<gene>
    <name evidence="8" type="ORF">G7Y89_g13352</name>
</gene>
<keyword evidence="3" id="KW-0597">Phosphoprotein</keyword>
<dbReference type="InterPro" id="IPR001060">
    <property type="entry name" value="FCH_dom"/>
</dbReference>
<evidence type="ECO:0000256" key="4">
    <source>
        <dbReference type="ARBA" id="ARBA00023212"/>
    </source>
</evidence>
<evidence type="ECO:0000256" key="3">
    <source>
        <dbReference type="ARBA" id="ARBA00022553"/>
    </source>
</evidence>
<dbReference type="EMBL" id="JAAMPI010001545">
    <property type="protein sequence ID" value="KAF4624815.1"/>
    <property type="molecule type" value="Genomic_DNA"/>
</dbReference>
<dbReference type="GO" id="GO:0005737">
    <property type="term" value="C:cytoplasm"/>
    <property type="evidence" value="ECO:0007669"/>
    <property type="project" value="TreeGrafter"/>
</dbReference>
<evidence type="ECO:0000256" key="1">
    <source>
        <dbReference type="ARBA" id="ARBA00004245"/>
    </source>
</evidence>
<feature type="compositionally biased region" description="Low complexity" evidence="6">
    <location>
        <begin position="369"/>
        <end position="410"/>
    </location>
</feature>
<dbReference type="GO" id="GO:0005886">
    <property type="term" value="C:plasma membrane"/>
    <property type="evidence" value="ECO:0007669"/>
    <property type="project" value="TreeGrafter"/>
</dbReference>